<organism evidence="4 5">
    <name type="scientific">Gracilibacillus oryzae</name>
    <dbReference type="NCBI Taxonomy" id="1672701"/>
    <lineage>
        <taxon>Bacteria</taxon>
        <taxon>Bacillati</taxon>
        <taxon>Bacillota</taxon>
        <taxon>Bacilli</taxon>
        <taxon>Bacillales</taxon>
        <taxon>Bacillaceae</taxon>
        <taxon>Gracilibacillus</taxon>
    </lineage>
</organism>
<gene>
    <name evidence="4" type="ORF">F9U64_16370</name>
</gene>
<dbReference type="PANTHER" id="PTHR42850:SF2">
    <property type="entry name" value="BLL5683 PROTEIN"/>
    <property type="match status" value="1"/>
</dbReference>
<evidence type="ECO:0000313" key="4">
    <source>
        <dbReference type="EMBL" id="KAB8128272.1"/>
    </source>
</evidence>
<dbReference type="InterPro" id="IPR011152">
    <property type="entry name" value="Pesterase_MJ0912"/>
</dbReference>
<dbReference type="Gene3D" id="3.60.21.10">
    <property type="match status" value="1"/>
</dbReference>
<keyword evidence="2" id="KW-0479">Metal-binding</keyword>
<feature type="domain" description="Calcineurin-like phosphoesterase" evidence="3">
    <location>
        <begin position="1"/>
        <end position="199"/>
    </location>
</feature>
<evidence type="ECO:0000256" key="1">
    <source>
        <dbReference type="ARBA" id="ARBA00008950"/>
    </source>
</evidence>
<dbReference type="EMBL" id="WEID01000083">
    <property type="protein sequence ID" value="KAB8128272.1"/>
    <property type="molecule type" value="Genomic_DNA"/>
</dbReference>
<proteinExistence type="inferred from homology"/>
<dbReference type="GO" id="GO:0016791">
    <property type="term" value="F:phosphatase activity"/>
    <property type="evidence" value="ECO:0007669"/>
    <property type="project" value="TreeGrafter"/>
</dbReference>
<dbReference type="InterPro" id="IPR050126">
    <property type="entry name" value="Ap4A_hydrolase"/>
</dbReference>
<dbReference type="Proteomes" id="UP000480246">
    <property type="component" value="Unassembled WGS sequence"/>
</dbReference>
<evidence type="ECO:0000256" key="2">
    <source>
        <dbReference type="RuleBase" id="RU362039"/>
    </source>
</evidence>
<dbReference type="InterPro" id="IPR024654">
    <property type="entry name" value="Calcineurin-like_PHP_lpxH"/>
</dbReference>
<dbReference type="InterPro" id="IPR029052">
    <property type="entry name" value="Metallo-depent_PP-like"/>
</dbReference>
<dbReference type="GO" id="GO:0005737">
    <property type="term" value="C:cytoplasm"/>
    <property type="evidence" value="ECO:0007669"/>
    <property type="project" value="TreeGrafter"/>
</dbReference>
<comment type="caution">
    <text evidence="4">The sequence shown here is derived from an EMBL/GenBank/DDBJ whole genome shotgun (WGS) entry which is preliminary data.</text>
</comment>
<protein>
    <recommendedName>
        <fullName evidence="2">Phosphoesterase</fullName>
        <ecNumber evidence="2">3.1.4.-</ecNumber>
    </recommendedName>
</protein>
<dbReference type="Pfam" id="PF12850">
    <property type="entry name" value="Metallophos_2"/>
    <property type="match status" value="1"/>
</dbReference>
<reference evidence="4 5" key="1">
    <citation type="submission" date="2019-10" db="EMBL/GenBank/DDBJ databases">
        <title>Gracilibacillus sp. nov. isolated from rice seeds.</title>
        <authorList>
            <person name="He S."/>
        </authorList>
    </citation>
    <scope>NUCLEOTIDE SEQUENCE [LARGE SCALE GENOMIC DNA]</scope>
    <source>
        <strain evidence="4 5">TD8</strain>
    </source>
</reference>
<comment type="similarity">
    <text evidence="1 2">Belongs to the metallophosphoesterase superfamily. YfcE family.</text>
</comment>
<dbReference type="PANTHER" id="PTHR42850">
    <property type="entry name" value="METALLOPHOSPHOESTERASE"/>
    <property type="match status" value="1"/>
</dbReference>
<sequence length="240" mass="27060">MKLAFISDIHGNSVALEAVLADIKTRHVDEIIILGDLCYRGPEPKQALDLVRALHAKVVKGNADEWVIRGVDKGEVPDKALTLMNEEQQWIRQKLSEGDIKYLEQLPSELSLIYGNVVIHAFHATPDSLFDVVLPDVTNEELTSKLTAKKEDADIYIYGHIHKAYQRVVDGKTIMNLGSVGLPFDGINRASYAIVEINEDSYTTSNIRVKYDVEKVCSQYENNSYPNKEMMQKIIRTGRN</sequence>
<evidence type="ECO:0000313" key="5">
    <source>
        <dbReference type="Proteomes" id="UP000480246"/>
    </source>
</evidence>
<dbReference type="InterPro" id="IPR000979">
    <property type="entry name" value="Phosphodiesterase_MJ0936/Vps29"/>
</dbReference>
<dbReference type="EC" id="3.1.4.-" evidence="2"/>
<accession>A0A7C8KSG1</accession>
<dbReference type="NCBIfam" id="TIGR00040">
    <property type="entry name" value="yfcE"/>
    <property type="match status" value="1"/>
</dbReference>
<dbReference type="SUPFAM" id="SSF56300">
    <property type="entry name" value="Metallo-dependent phosphatases"/>
    <property type="match status" value="1"/>
</dbReference>
<dbReference type="RefSeq" id="WP_153405975.1">
    <property type="nucleotide sequence ID" value="NZ_ML762439.1"/>
</dbReference>
<name>A0A7C8KSG1_9BACI</name>
<dbReference type="OrthoDB" id="9813918at2"/>
<dbReference type="PIRSF" id="PIRSF000883">
    <property type="entry name" value="Pesterase_MJ0912"/>
    <property type="match status" value="1"/>
</dbReference>
<dbReference type="AlphaFoldDB" id="A0A7C8KSG1"/>
<keyword evidence="5" id="KW-1185">Reference proteome</keyword>
<dbReference type="GO" id="GO:0046872">
    <property type="term" value="F:metal ion binding"/>
    <property type="evidence" value="ECO:0007669"/>
    <property type="project" value="UniProtKB-KW"/>
</dbReference>
<evidence type="ECO:0000259" key="3">
    <source>
        <dbReference type="Pfam" id="PF12850"/>
    </source>
</evidence>
<comment type="cofactor">
    <cofactor evidence="2">
        <name>a divalent metal cation</name>
        <dbReference type="ChEBI" id="CHEBI:60240"/>
    </cofactor>
</comment>